<dbReference type="AlphaFoldDB" id="A0A075GQ87"/>
<dbReference type="SUPFAM" id="SSF52821">
    <property type="entry name" value="Rhodanese/Cell cycle control phosphatase"/>
    <property type="match status" value="1"/>
</dbReference>
<sequence length="277" mass="31205">MMVRMVVNIAGYRFVNLPDRDELREPMLDVCLEAGLKGTVLLSPNGINFFLAGTEEATNSFISHLESDERLASIPVKLSHTDYQPFRRMLVKRKKEIISLGMDDIRPAEFTAPHISPNEFKQMLDGGEDVVVLDARNDYETRVGMFDGAVDLDIASFRDFPGAIESLPDEYQSKTVVMYCTGGIRCEKASAVMLKAGFEDVRQLEGGILGYFEECGGTHWSGDCFVFDQRVALDHQLEETEVVMCFRCREPLSSEEQLSELYVINQHCPYCVTDDSL</sequence>
<name>A0A075GQ87_9EURY</name>
<accession>A0A075GQ87</accession>
<reference evidence="2" key="1">
    <citation type="journal article" date="2014" name="Genome Biol. Evol.">
        <title>Pangenome evidence for extensive interdomain horizontal transfer affecting lineage core and shell genes in uncultured planktonic thaumarchaeota and euryarchaeota.</title>
        <authorList>
            <person name="Deschamps P."/>
            <person name="Zivanovic Y."/>
            <person name="Moreira D."/>
            <person name="Rodriguez-Valera F."/>
            <person name="Lopez-Garcia P."/>
        </authorList>
    </citation>
    <scope>NUCLEOTIDE SEQUENCE</scope>
</reference>
<dbReference type="PROSITE" id="PS50206">
    <property type="entry name" value="RHODANESE_3"/>
    <property type="match status" value="1"/>
</dbReference>
<evidence type="ECO:0000259" key="1">
    <source>
        <dbReference type="PROSITE" id="PS50206"/>
    </source>
</evidence>
<dbReference type="InterPro" id="IPR036873">
    <property type="entry name" value="Rhodanese-like_dom_sf"/>
</dbReference>
<feature type="domain" description="Rhodanese" evidence="1">
    <location>
        <begin position="126"/>
        <end position="220"/>
    </location>
</feature>
<dbReference type="CDD" id="cd01518">
    <property type="entry name" value="RHOD_YceA"/>
    <property type="match status" value="1"/>
</dbReference>
<dbReference type="Gene3D" id="3.30.70.100">
    <property type="match status" value="1"/>
</dbReference>
<organism evidence="2">
    <name type="scientific">uncultured marine group II/III euryarchaeote KM3_181_C06</name>
    <dbReference type="NCBI Taxonomy" id="1457944"/>
    <lineage>
        <taxon>Archaea</taxon>
        <taxon>Methanobacteriati</taxon>
        <taxon>Methanobacteriota</taxon>
        <taxon>environmental samples</taxon>
    </lineage>
</organism>
<dbReference type="InterPro" id="IPR001763">
    <property type="entry name" value="Rhodanese-like_dom"/>
</dbReference>
<dbReference type="InterPro" id="IPR020936">
    <property type="entry name" value="TrhO"/>
</dbReference>
<dbReference type="PANTHER" id="PTHR43268:SF3">
    <property type="entry name" value="RHODANESE-LIKE DOMAIN-CONTAINING PROTEIN 7-RELATED"/>
    <property type="match status" value="1"/>
</dbReference>
<dbReference type="Gene3D" id="3.40.250.10">
    <property type="entry name" value="Rhodanese-like domain"/>
    <property type="match status" value="1"/>
</dbReference>
<dbReference type="HAMAP" id="MF_00469">
    <property type="entry name" value="TrhO"/>
    <property type="match status" value="1"/>
</dbReference>
<evidence type="ECO:0000313" key="2">
    <source>
        <dbReference type="EMBL" id="AIF05230.1"/>
    </source>
</evidence>
<dbReference type="EMBL" id="KF900733">
    <property type="protein sequence ID" value="AIF05230.1"/>
    <property type="molecule type" value="Genomic_DNA"/>
</dbReference>
<dbReference type="Pfam" id="PF17773">
    <property type="entry name" value="UPF0176_N"/>
    <property type="match status" value="1"/>
</dbReference>
<dbReference type="SMART" id="SM00450">
    <property type="entry name" value="RHOD"/>
    <property type="match status" value="1"/>
</dbReference>
<dbReference type="InterPro" id="IPR040503">
    <property type="entry name" value="TRHO_N"/>
</dbReference>
<dbReference type="Pfam" id="PF00581">
    <property type="entry name" value="Rhodanese"/>
    <property type="match status" value="1"/>
</dbReference>
<dbReference type="PANTHER" id="PTHR43268">
    <property type="entry name" value="THIOSULFATE SULFURTRANSFERASE/RHODANESE-LIKE DOMAIN-CONTAINING PROTEIN 2"/>
    <property type="match status" value="1"/>
</dbReference>
<proteinExistence type="inferred from homology"/>
<protein>
    <submittedName>
        <fullName evidence="2">Pseudouridine synthase</fullName>
    </submittedName>
</protein>